<dbReference type="AlphaFoldDB" id="A0A132AGI4"/>
<dbReference type="Proteomes" id="UP000616769">
    <property type="component" value="Unassembled WGS sequence"/>
</dbReference>
<evidence type="ECO:0000313" key="2">
    <source>
        <dbReference type="Proteomes" id="UP000616769"/>
    </source>
</evidence>
<accession>A0A132AGI4</accession>
<evidence type="ECO:0000313" key="1">
    <source>
        <dbReference type="EMBL" id="KPM10102.1"/>
    </source>
</evidence>
<dbReference type="EMBL" id="JXLN01014524">
    <property type="protein sequence ID" value="KPM10102.1"/>
    <property type="molecule type" value="Genomic_DNA"/>
</dbReference>
<name>A0A132AGI4_SARSC</name>
<gene>
    <name evidence="1" type="ORF">QR98_0086510</name>
</gene>
<organism evidence="1 2">
    <name type="scientific">Sarcoptes scabiei</name>
    <name type="common">Itch mite</name>
    <name type="synonym">Acarus scabiei</name>
    <dbReference type="NCBI Taxonomy" id="52283"/>
    <lineage>
        <taxon>Eukaryota</taxon>
        <taxon>Metazoa</taxon>
        <taxon>Ecdysozoa</taxon>
        <taxon>Arthropoda</taxon>
        <taxon>Chelicerata</taxon>
        <taxon>Arachnida</taxon>
        <taxon>Acari</taxon>
        <taxon>Acariformes</taxon>
        <taxon>Sarcoptiformes</taxon>
        <taxon>Astigmata</taxon>
        <taxon>Psoroptidia</taxon>
        <taxon>Sarcoptoidea</taxon>
        <taxon>Sarcoptidae</taxon>
        <taxon>Sarcoptinae</taxon>
        <taxon>Sarcoptes</taxon>
    </lineage>
</organism>
<proteinExistence type="predicted"/>
<dbReference type="VEuPathDB" id="VectorBase:SSCA009026"/>
<comment type="caution">
    <text evidence="1">The sequence shown here is derived from an EMBL/GenBank/DDBJ whole genome shotgun (WGS) entry which is preliminary data.</text>
</comment>
<protein>
    <submittedName>
        <fullName evidence="1">Uncharacterized protein</fullName>
    </submittedName>
</protein>
<reference evidence="1 2" key="1">
    <citation type="journal article" date="2015" name="Parasit. Vectors">
        <title>Draft genome of the scabies mite.</title>
        <authorList>
            <person name="Rider S.D.Jr."/>
            <person name="Morgan M.S."/>
            <person name="Arlian L.G."/>
        </authorList>
    </citation>
    <scope>NUCLEOTIDE SEQUENCE [LARGE SCALE GENOMIC DNA]</scope>
    <source>
        <strain evidence="1">Arlian Lab</strain>
    </source>
</reference>
<sequence>MAKLDDLFERCVAIIRVNDLKIKENNLKLKQQELVEKTQDLEKKAEEYELLKERITRYKKALQKFQILKELNEISKNFEKFIDEIEPYLNEPIPVHMDNEEFETLSTMISSHSDRSKSIYEGLDDTRKKIDFVIDLNLKEKIIDVCQPEKYQQIKSLNHKCNDQIEKLQECLNTNKKLENILLWIEKQSFKIMNEKLNN</sequence>